<dbReference type="GO" id="GO:0016020">
    <property type="term" value="C:membrane"/>
    <property type="evidence" value="ECO:0007669"/>
    <property type="project" value="InterPro"/>
</dbReference>
<accession>S8C6B4</accession>
<gene>
    <name evidence="6" type="ORF">M569_14874</name>
</gene>
<reference evidence="6 7" key="1">
    <citation type="journal article" date="2013" name="BMC Genomics">
        <title>The miniature genome of a carnivorous plant Genlisea aurea contains a low number of genes and short non-coding sequences.</title>
        <authorList>
            <person name="Leushkin E.V."/>
            <person name="Sutormin R.A."/>
            <person name="Nabieva E.R."/>
            <person name="Penin A.A."/>
            <person name="Kondrashov A.S."/>
            <person name="Logacheva M.D."/>
        </authorList>
    </citation>
    <scope>NUCLEOTIDE SEQUENCE [LARGE SCALE GENOMIC DNA]</scope>
</reference>
<dbReference type="OrthoDB" id="5954868at2759"/>
<dbReference type="AlphaFoldDB" id="S8C6B4"/>
<feature type="domain" description="Glycosyl transferase 64" evidence="5">
    <location>
        <begin position="16"/>
        <end position="54"/>
    </location>
</feature>
<dbReference type="Pfam" id="PF09258">
    <property type="entry name" value="Glyco_transf_64"/>
    <property type="match status" value="1"/>
</dbReference>
<sequence>GDWRNDGGGSAAAAVKGVGLSSRSGEHMKRRGDCIGEFHRILGRMPLMYSYGKVVKDVDEQGICEKAGRLLPCDQ</sequence>
<dbReference type="InterPro" id="IPR029044">
    <property type="entry name" value="Nucleotide-diphossugar_trans"/>
</dbReference>
<dbReference type="InterPro" id="IPR053318">
    <property type="entry name" value="GT64"/>
</dbReference>
<dbReference type="PANTHER" id="PTHR48409:SF1">
    <property type="entry name" value="GLYCOSYLTRANSFERASE FAMILY PROTEIN 64 C3"/>
    <property type="match status" value="1"/>
</dbReference>
<feature type="non-terminal residue" evidence="6">
    <location>
        <position position="75"/>
    </location>
</feature>
<name>S8C6B4_9LAMI</name>
<dbReference type="EMBL" id="AUSU01007964">
    <property type="protein sequence ID" value="EPS59931.1"/>
    <property type="molecule type" value="Genomic_DNA"/>
</dbReference>
<evidence type="ECO:0000313" key="7">
    <source>
        <dbReference type="Proteomes" id="UP000015453"/>
    </source>
</evidence>
<feature type="compositionally biased region" description="Gly residues" evidence="4">
    <location>
        <begin position="1"/>
        <end position="10"/>
    </location>
</feature>
<protein>
    <recommendedName>
        <fullName evidence="5">Glycosyl transferase 64 domain-containing protein</fullName>
    </recommendedName>
</protein>
<dbReference type="Proteomes" id="UP000015453">
    <property type="component" value="Unassembled WGS sequence"/>
</dbReference>
<feature type="region of interest" description="Disordered" evidence="4">
    <location>
        <begin position="1"/>
        <end position="28"/>
    </location>
</feature>
<keyword evidence="2" id="KW-0808">Transferase</keyword>
<organism evidence="6 7">
    <name type="scientific">Genlisea aurea</name>
    <dbReference type="NCBI Taxonomy" id="192259"/>
    <lineage>
        <taxon>Eukaryota</taxon>
        <taxon>Viridiplantae</taxon>
        <taxon>Streptophyta</taxon>
        <taxon>Embryophyta</taxon>
        <taxon>Tracheophyta</taxon>
        <taxon>Spermatophyta</taxon>
        <taxon>Magnoliopsida</taxon>
        <taxon>eudicotyledons</taxon>
        <taxon>Gunneridae</taxon>
        <taxon>Pentapetalae</taxon>
        <taxon>asterids</taxon>
        <taxon>lamiids</taxon>
        <taxon>Lamiales</taxon>
        <taxon>Lentibulariaceae</taxon>
        <taxon>Genlisea</taxon>
    </lineage>
</organism>
<evidence type="ECO:0000256" key="4">
    <source>
        <dbReference type="SAM" id="MobiDB-lite"/>
    </source>
</evidence>
<keyword evidence="7" id="KW-1185">Reference proteome</keyword>
<evidence type="ECO:0000259" key="5">
    <source>
        <dbReference type="Pfam" id="PF09258"/>
    </source>
</evidence>
<evidence type="ECO:0000256" key="1">
    <source>
        <dbReference type="ARBA" id="ARBA00008700"/>
    </source>
</evidence>
<dbReference type="GO" id="GO:0016757">
    <property type="term" value="F:glycosyltransferase activity"/>
    <property type="evidence" value="ECO:0007669"/>
    <property type="project" value="InterPro"/>
</dbReference>
<dbReference type="InterPro" id="IPR015338">
    <property type="entry name" value="GT64_dom"/>
</dbReference>
<comment type="similarity">
    <text evidence="1">Belongs to the glycosyltransferase 64 family.</text>
</comment>
<dbReference type="PANTHER" id="PTHR48409">
    <property type="entry name" value="GLYCOSYLTRANSFERASE FAMILY PROTEIN 64 C3"/>
    <property type="match status" value="1"/>
</dbReference>
<evidence type="ECO:0000256" key="3">
    <source>
        <dbReference type="ARBA" id="ARBA00023157"/>
    </source>
</evidence>
<dbReference type="Gene3D" id="3.90.550.10">
    <property type="entry name" value="Spore Coat Polysaccharide Biosynthesis Protein SpsA, Chain A"/>
    <property type="match status" value="1"/>
</dbReference>
<keyword evidence="3" id="KW-1015">Disulfide bond</keyword>
<evidence type="ECO:0000313" key="6">
    <source>
        <dbReference type="EMBL" id="EPS59931.1"/>
    </source>
</evidence>
<feature type="non-terminal residue" evidence="6">
    <location>
        <position position="1"/>
    </location>
</feature>
<comment type="caution">
    <text evidence="6">The sequence shown here is derived from an EMBL/GenBank/DDBJ whole genome shotgun (WGS) entry which is preliminary data.</text>
</comment>
<proteinExistence type="inferred from homology"/>
<evidence type="ECO:0000256" key="2">
    <source>
        <dbReference type="ARBA" id="ARBA00022679"/>
    </source>
</evidence>